<organism evidence="6 7">
    <name type="scientific">Mycteria americana</name>
    <name type="common">Wood stork</name>
    <dbReference type="NCBI Taxonomy" id="33587"/>
    <lineage>
        <taxon>Eukaryota</taxon>
        <taxon>Metazoa</taxon>
        <taxon>Chordata</taxon>
        <taxon>Craniata</taxon>
        <taxon>Vertebrata</taxon>
        <taxon>Euteleostomi</taxon>
        <taxon>Archelosauria</taxon>
        <taxon>Archosauria</taxon>
        <taxon>Dinosauria</taxon>
        <taxon>Saurischia</taxon>
        <taxon>Theropoda</taxon>
        <taxon>Coelurosauria</taxon>
        <taxon>Aves</taxon>
        <taxon>Neognathae</taxon>
        <taxon>Neoaves</taxon>
        <taxon>Aequornithes</taxon>
        <taxon>Ciconiiformes</taxon>
        <taxon>Ciconiidae</taxon>
        <taxon>Mycteria</taxon>
    </lineage>
</organism>
<protein>
    <submittedName>
        <fullName evidence="6">Uncharacterized protein</fullName>
    </submittedName>
</protein>
<dbReference type="GO" id="GO:0051715">
    <property type="term" value="P:cytolysis in another organism"/>
    <property type="evidence" value="ECO:0007669"/>
    <property type="project" value="InterPro"/>
</dbReference>
<evidence type="ECO:0000313" key="7">
    <source>
        <dbReference type="Proteomes" id="UP001333110"/>
    </source>
</evidence>
<keyword evidence="7" id="KW-1185">Reference proteome</keyword>
<evidence type="ECO:0000256" key="2">
    <source>
        <dbReference type="ARBA" id="ARBA00004532"/>
    </source>
</evidence>
<evidence type="ECO:0000256" key="1">
    <source>
        <dbReference type="ARBA" id="ARBA00004175"/>
    </source>
</evidence>
<dbReference type="Gene3D" id="2.60.270.20">
    <property type="entry name" value="Cytolysin/lectin"/>
    <property type="match status" value="1"/>
</dbReference>
<dbReference type="Proteomes" id="UP001333110">
    <property type="component" value="Unassembled WGS sequence"/>
</dbReference>
<accession>A0AAN7MJE2</accession>
<dbReference type="GO" id="GO:0006812">
    <property type="term" value="P:monoatomic cation transport"/>
    <property type="evidence" value="ECO:0007669"/>
    <property type="project" value="InterPro"/>
</dbReference>
<dbReference type="InterPro" id="IPR009104">
    <property type="entry name" value="Anemon_actinoporin-like"/>
</dbReference>
<dbReference type="GO" id="GO:0046930">
    <property type="term" value="C:pore complex"/>
    <property type="evidence" value="ECO:0007669"/>
    <property type="project" value="InterPro"/>
</dbReference>
<dbReference type="GO" id="GO:0015267">
    <property type="term" value="F:channel activity"/>
    <property type="evidence" value="ECO:0007669"/>
    <property type="project" value="InterPro"/>
</dbReference>
<dbReference type="AlphaFoldDB" id="A0AAN7MJE2"/>
<dbReference type="GO" id="GO:0046931">
    <property type="term" value="P:pore complex assembly"/>
    <property type="evidence" value="ECO:0007669"/>
    <property type="project" value="InterPro"/>
</dbReference>
<dbReference type="GO" id="GO:0044218">
    <property type="term" value="C:other organism cell membrane"/>
    <property type="evidence" value="ECO:0007669"/>
    <property type="project" value="UniProtKB-KW"/>
</dbReference>
<dbReference type="EMBL" id="JAUNZN010000216">
    <property type="protein sequence ID" value="KAK4805151.1"/>
    <property type="molecule type" value="Genomic_DNA"/>
</dbReference>
<keyword evidence="3" id="KW-1052">Target cell membrane</keyword>
<evidence type="ECO:0000256" key="5">
    <source>
        <dbReference type="ARBA" id="ARBA00023331"/>
    </source>
</evidence>
<dbReference type="GO" id="GO:0042151">
    <property type="term" value="C:nematocyst"/>
    <property type="evidence" value="ECO:0007669"/>
    <property type="project" value="UniProtKB-SubCell"/>
</dbReference>
<keyword evidence="4" id="KW-0472">Membrane</keyword>
<dbReference type="Pfam" id="PF06369">
    <property type="entry name" value="Anemone_cytotox"/>
    <property type="match status" value="1"/>
</dbReference>
<dbReference type="PANTHER" id="PTHR40388">
    <property type="entry name" value="BRYOPORIN"/>
    <property type="match status" value="1"/>
</dbReference>
<reference evidence="6 7" key="1">
    <citation type="journal article" date="2023" name="J. Hered.">
        <title>Chromosome-level genome of the wood stork (Mycteria americana) provides insight into avian chromosome evolution.</title>
        <authorList>
            <person name="Flamio R. Jr."/>
            <person name="Ramstad K.M."/>
        </authorList>
    </citation>
    <scope>NUCLEOTIDE SEQUENCE [LARGE SCALE GENOMIC DNA]</scope>
    <source>
        <strain evidence="6">JAX WOST 10</strain>
    </source>
</reference>
<comment type="subcellular location">
    <subcellularLocation>
        <location evidence="2">Nematocyst</location>
    </subcellularLocation>
    <subcellularLocation>
        <location evidence="1">Target cell membrane</location>
    </subcellularLocation>
</comment>
<dbReference type="SUPFAM" id="SSF63724">
    <property type="entry name" value="Cytolysin/lectin"/>
    <property type="match status" value="1"/>
</dbReference>
<keyword evidence="5" id="KW-0166">Nematocyst</keyword>
<dbReference type="PANTHER" id="PTHR40388:SF1">
    <property type="entry name" value="BRYOPORIN"/>
    <property type="match status" value="1"/>
</dbReference>
<evidence type="ECO:0000313" key="6">
    <source>
        <dbReference type="EMBL" id="KAK4805151.1"/>
    </source>
</evidence>
<dbReference type="InterPro" id="IPR015926">
    <property type="entry name" value="Cytolysin/lectin"/>
</dbReference>
<evidence type="ECO:0000256" key="3">
    <source>
        <dbReference type="ARBA" id="ARBA00022537"/>
    </source>
</evidence>
<name>A0AAN7MJE2_MYCAM</name>
<dbReference type="InterPro" id="IPR050677">
    <property type="entry name" value="Actinoporin_PFT"/>
</dbReference>
<evidence type="ECO:0000256" key="4">
    <source>
        <dbReference type="ARBA" id="ARBA00023298"/>
    </source>
</evidence>
<gene>
    <name evidence="6" type="ORF">QYF61_014938</name>
</gene>
<sequence>MIGPSPHGWTISQWPNLLPMAGPSRNGQTISPWSYCYSGYSSIPPSPRIPPNVTESCCFTNSWLRFRGSVGVLVYEADTFTLAILFSNPFDYNLYAVELAMEISAHKAHCGSLDSIYTRMYSGQPASTGRDTMLHRVKLSACQEPVVVSAGLVRATATMSNASKSIVKVIVENRDAHST</sequence>
<proteinExistence type="predicted"/>
<keyword evidence="4" id="KW-1053">Target membrane</keyword>
<comment type="caution">
    <text evidence="6">The sequence shown here is derived from an EMBL/GenBank/DDBJ whole genome shotgun (WGS) entry which is preliminary data.</text>
</comment>